<name>A0A8H6J5E2_9PEZI</name>
<evidence type="ECO:0000313" key="1">
    <source>
        <dbReference type="EMBL" id="KAF6806802.1"/>
    </source>
</evidence>
<dbReference type="Proteomes" id="UP000652219">
    <property type="component" value="Unassembled WGS sequence"/>
</dbReference>
<organism evidence="1 2">
    <name type="scientific">Colletotrichum sojae</name>
    <dbReference type="NCBI Taxonomy" id="2175907"/>
    <lineage>
        <taxon>Eukaryota</taxon>
        <taxon>Fungi</taxon>
        <taxon>Dikarya</taxon>
        <taxon>Ascomycota</taxon>
        <taxon>Pezizomycotina</taxon>
        <taxon>Sordariomycetes</taxon>
        <taxon>Hypocreomycetidae</taxon>
        <taxon>Glomerellales</taxon>
        <taxon>Glomerellaceae</taxon>
        <taxon>Colletotrichum</taxon>
        <taxon>Colletotrichum orchidearum species complex</taxon>
    </lineage>
</organism>
<protein>
    <submittedName>
        <fullName evidence="1">F-box domain-containing protein</fullName>
    </submittedName>
</protein>
<sequence length="192" mass="22561">MQLEVLKNCLPVDLVCLSLTCRYLRDLALPMIPEKPQFDSYDQTNGPIPCDCAGNGVDFLVEYSSYHHKYKRHVFSSWGLPYRCNDCKARTDYPEAHQACPKRWCAHCECITCPLHKRLREWMGKNRRYCDDIRCRKFTTRHKKDKGRCKSPLMFYCDGSGNRSQLMLEIQGLHGASRRKPAYYWLQREGLL</sequence>
<accession>A0A8H6J5E2</accession>
<evidence type="ECO:0000313" key="2">
    <source>
        <dbReference type="Proteomes" id="UP000652219"/>
    </source>
</evidence>
<comment type="caution">
    <text evidence="1">The sequence shown here is derived from an EMBL/GenBank/DDBJ whole genome shotgun (WGS) entry which is preliminary data.</text>
</comment>
<dbReference type="EMBL" id="WIGN01000151">
    <property type="protein sequence ID" value="KAF6806802.1"/>
    <property type="molecule type" value="Genomic_DNA"/>
</dbReference>
<dbReference type="AlphaFoldDB" id="A0A8H6J5E2"/>
<keyword evidence="2" id="KW-1185">Reference proteome</keyword>
<gene>
    <name evidence="1" type="ORF">CSOJ01_08617</name>
</gene>
<reference evidence="1 2" key="1">
    <citation type="journal article" date="2020" name="Phytopathology">
        <title>Genome Sequence Resources of Colletotrichum truncatum, C. plurivorum, C. musicola, and C. sojae: Four Species Pathogenic to Soybean (Glycine max).</title>
        <authorList>
            <person name="Rogerio F."/>
            <person name="Boufleur T.R."/>
            <person name="Ciampi-Guillardi M."/>
            <person name="Sukno S.A."/>
            <person name="Thon M.R."/>
            <person name="Massola Junior N.S."/>
            <person name="Baroncelli R."/>
        </authorList>
    </citation>
    <scope>NUCLEOTIDE SEQUENCE [LARGE SCALE GENOMIC DNA]</scope>
    <source>
        <strain evidence="1 2">LFN0009</strain>
    </source>
</reference>
<proteinExistence type="predicted"/>